<dbReference type="AlphaFoldDB" id="C1FFY7"/>
<dbReference type="OrthoDB" id="201635at2759"/>
<organism evidence="7 8">
    <name type="scientific">Micromonas commoda (strain RCC299 / NOUM17 / CCMP2709)</name>
    <name type="common">Picoplanktonic green alga</name>
    <dbReference type="NCBI Taxonomy" id="296587"/>
    <lineage>
        <taxon>Eukaryota</taxon>
        <taxon>Viridiplantae</taxon>
        <taxon>Chlorophyta</taxon>
        <taxon>Mamiellophyceae</taxon>
        <taxon>Mamiellales</taxon>
        <taxon>Mamiellaceae</taxon>
        <taxon>Micromonas</taxon>
    </lineage>
</organism>
<feature type="compositionally biased region" description="Acidic residues" evidence="6">
    <location>
        <begin position="143"/>
        <end position="167"/>
    </location>
</feature>
<dbReference type="SUPFAM" id="SSF58014">
    <property type="entry name" value="Coiled-coil domain of nucleotide exchange factor GrpE"/>
    <property type="match status" value="1"/>
</dbReference>
<dbReference type="Pfam" id="PF01025">
    <property type="entry name" value="GrpE"/>
    <property type="match status" value="1"/>
</dbReference>
<dbReference type="GeneID" id="8245829"/>
<comment type="similarity">
    <text evidence="2 5">Belongs to the GrpE family.</text>
</comment>
<gene>
    <name evidence="7" type="ORF">MICPUN_97757</name>
</gene>
<protein>
    <recommendedName>
        <fullName evidence="4">GrpE protein homolog</fullName>
    </recommendedName>
</protein>
<reference evidence="7 8" key="1">
    <citation type="journal article" date="2009" name="Science">
        <title>Green evolution and dynamic adaptations revealed by genomes of the marine picoeukaryotes Micromonas.</title>
        <authorList>
            <person name="Worden A.Z."/>
            <person name="Lee J.H."/>
            <person name="Mock T."/>
            <person name="Rouze P."/>
            <person name="Simmons M.P."/>
            <person name="Aerts A.L."/>
            <person name="Allen A.E."/>
            <person name="Cuvelier M.L."/>
            <person name="Derelle E."/>
            <person name="Everett M.V."/>
            <person name="Foulon E."/>
            <person name="Grimwood J."/>
            <person name="Gundlach H."/>
            <person name="Henrissat B."/>
            <person name="Napoli C."/>
            <person name="McDonald S.M."/>
            <person name="Parker M.S."/>
            <person name="Rombauts S."/>
            <person name="Salamov A."/>
            <person name="Von Dassow P."/>
            <person name="Badger J.H."/>
            <person name="Coutinho P.M."/>
            <person name="Demir E."/>
            <person name="Dubchak I."/>
            <person name="Gentemann C."/>
            <person name="Eikrem W."/>
            <person name="Gready J.E."/>
            <person name="John U."/>
            <person name="Lanier W."/>
            <person name="Lindquist E.A."/>
            <person name="Lucas S."/>
            <person name="Mayer K.F."/>
            <person name="Moreau H."/>
            <person name="Not F."/>
            <person name="Otillar R."/>
            <person name="Panaud O."/>
            <person name="Pangilinan J."/>
            <person name="Paulsen I."/>
            <person name="Piegu B."/>
            <person name="Poliakov A."/>
            <person name="Robbens S."/>
            <person name="Schmutz J."/>
            <person name="Toulza E."/>
            <person name="Wyss T."/>
            <person name="Zelensky A."/>
            <person name="Zhou K."/>
            <person name="Armbrust E.V."/>
            <person name="Bhattacharya D."/>
            <person name="Goodenough U.W."/>
            <person name="Van de Peer Y."/>
            <person name="Grigoriev I.V."/>
        </authorList>
    </citation>
    <scope>NUCLEOTIDE SEQUENCE [LARGE SCALE GENOMIC DNA]</scope>
    <source>
        <strain evidence="8">RCC299 / NOUM17</strain>
    </source>
</reference>
<dbReference type="RefSeq" id="XP_002507906.1">
    <property type="nucleotide sequence ID" value="XM_002507860.1"/>
</dbReference>
<dbReference type="InterPro" id="IPR013805">
    <property type="entry name" value="GrpE_CC"/>
</dbReference>
<dbReference type="eggNOG" id="KOG3003">
    <property type="taxonomic scope" value="Eukaryota"/>
</dbReference>
<dbReference type="PRINTS" id="PR00773">
    <property type="entry name" value="GRPEPROTEIN"/>
</dbReference>
<dbReference type="CDD" id="cd00446">
    <property type="entry name" value="GrpE"/>
    <property type="match status" value="1"/>
</dbReference>
<evidence type="ECO:0000313" key="8">
    <source>
        <dbReference type="Proteomes" id="UP000002009"/>
    </source>
</evidence>
<proteinExistence type="inferred from homology"/>
<evidence type="ECO:0000256" key="4">
    <source>
        <dbReference type="RuleBase" id="RU000640"/>
    </source>
</evidence>
<name>C1FFY7_MICCC</name>
<feature type="region of interest" description="Disordered" evidence="6">
    <location>
        <begin position="91"/>
        <end position="176"/>
    </location>
</feature>
<dbReference type="InterPro" id="IPR009012">
    <property type="entry name" value="GrpE_head"/>
</dbReference>
<dbReference type="EMBL" id="CP001575">
    <property type="protein sequence ID" value="ACO69164.1"/>
    <property type="molecule type" value="Genomic_DNA"/>
</dbReference>
<dbReference type="PANTHER" id="PTHR21237:SF23">
    <property type="entry name" value="GRPE PROTEIN HOMOLOG, MITOCHONDRIAL"/>
    <property type="match status" value="1"/>
</dbReference>
<keyword evidence="3 4" id="KW-0143">Chaperone</keyword>
<dbReference type="GO" id="GO:0051082">
    <property type="term" value="F:unfolded protein binding"/>
    <property type="evidence" value="ECO:0007669"/>
    <property type="project" value="TreeGrafter"/>
</dbReference>
<evidence type="ECO:0000256" key="3">
    <source>
        <dbReference type="ARBA" id="ARBA00023186"/>
    </source>
</evidence>
<evidence type="ECO:0000256" key="2">
    <source>
        <dbReference type="ARBA" id="ARBA00009054"/>
    </source>
</evidence>
<dbReference type="PANTHER" id="PTHR21237">
    <property type="entry name" value="GRPE PROTEIN"/>
    <property type="match status" value="1"/>
</dbReference>
<comment type="subcellular location">
    <subcellularLocation>
        <location evidence="1 4">Mitochondrion matrix</location>
    </subcellularLocation>
</comment>
<dbReference type="FunFam" id="2.30.22.10:FF:000002">
    <property type="entry name" value="GrpE protein homolog"/>
    <property type="match status" value="1"/>
</dbReference>
<dbReference type="FunCoup" id="C1FFY7">
    <property type="interactions" value="1579"/>
</dbReference>
<dbReference type="GO" id="GO:0000774">
    <property type="term" value="F:adenyl-nucleotide exchange factor activity"/>
    <property type="evidence" value="ECO:0007669"/>
    <property type="project" value="InterPro"/>
</dbReference>
<dbReference type="GO" id="GO:0030150">
    <property type="term" value="P:protein import into mitochondrial matrix"/>
    <property type="evidence" value="ECO:0007669"/>
    <property type="project" value="TreeGrafter"/>
</dbReference>
<dbReference type="GO" id="GO:0051087">
    <property type="term" value="F:protein-folding chaperone binding"/>
    <property type="evidence" value="ECO:0007669"/>
    <property type="project" value="InterPro"/>
</dbReference>
<dbReference type="PROSITE" id="PS01071">
    <property type="entry name" value="GRPE"/>
    <property type="match status" value="1"/>
</dbReference>
<evidence type="ECO:0000256" key="6">
    <source>
        <dbReference type="SAM" id="MobiDB-lite"/>
    </source>
</evidence>
<accession>C1FFY7</accession>
<dbReference type="Proteomes" id="UP000002009">
    <property type="component" value="Chromosome 8"/>
</dbReference>
<evidence type="ECO:0000256" key="1">
    <source>
        <dbReference type="ARBA" id="ARBA00004305"/>
    </source>
</evidence>
<keyword evidence="8" id="KW-1185">Reference proteome</keyword>
<dbReference type="Gene3D" id="3.90.20.20">
    <property type="match status" value="1"/>
</dbReference>
<feature type="compositionally biased region" description="Polar residues" evidence="6">
    <location>
        <begin position="99"/>
        <end position="116"/>
    </location>
</feature>
<dbReference type="InParanoid" id="C1FFY7"/>
<evidence type="ECO:0000256" key="5">
    <source>
        <dbReference type="RuleBase" id="RU004478"/>
    </source>
</evidence>
<dbReference type="GO" id="GO:0006457">
    <property type="term" value="P:protein folding"/>
    <property type="evidence" value="ECO:0007669"/>
    <property type="project" value="InterPro"/>
</dbReference>
<dbReference type="Gene3D" id="2.30.22.10">
    <property type="entry name" value="Head domain of nucleotide exchange factor GrpE"/>
    <property type="match status" value="1"/>
</dbReference>
<dbReference type="InterPro" id="IPR000740">
    <property type="entry name" value="GrpE"/>
</dbReference>
<evidence type="ECO:0000313" key="7">
    <source>
        <dbReference type="EMBL" id="ACO69164.1"/>
    </source>
</evidence>
<sequence length="335" mass="37183">MTDYRVKRGERLKKYGLDASFSLLSIWLPHRFERRFPRARRGARRISGRTISSGMIRSIFRACRSAANRMPPPEHIMPVAARATARSARQSFHHVPTVTRPSSSFAARSGVNQQRPSFACSEIAGRAHSFSTESSEEKKEDDKAGEDDETEGAEDGEDVNEDEVADEEVQKLTAELSEKTAQVKDLNDKLLRTLADMENLRERTRRQAETAEKFAIQGFCKDLLDVADNLARASATVDPEALETETDAANIKNVLASLHEGVLMVEKQLMSTFGKHGVVKFDPAEGDPFNPNDHMALFNVPKGEKEAGTVAAVTKVGYKLHDRVIRPAEVGVFQS</sequence>
<dbReference type="SUPFAM" id="SSF51064">
    <property type="entry name" value="Head domain of nucleotide exchange factor GrpE"/>
    <property type="match status" value="1"/>
</dbReference>
<dbReference type="GO" id="GO:0042803">
    <property type="term" value="F:protein homodimerization activity"/>
    <property type="evidence" value="ECO:0007669"/>
    <property type="project" value="InterPro"/>
</dbReference>
<comment type="function">
    <text evidence="4">Essential component of the PAM complex, a complex required for the translocation of transit peptide-containing proteins from the inner membrane into the mitochondrial matrix in an ATP-dependent manner.</text>
</comment>
<dbReference type="STRING" id="296587.C1FFY7"/>
<dbReference type="HAMAP" id="MF_01151">
    <property type="entry name" value="GrpE"/>
    <property type="match status" value="1"/>
</dbReference>
<dbReference type="GO" id="GO:0001405">
    <property type="term" value="C:PAM complex, Tim23 associated import motor"/>
    <property type="evidence" value="ECO:0007669"/>
    <property type="project" value="TreeGrafter"/>
</dbReference>
<keyword evidence="4" id="KW-0496">Mitochondrion</keyword>